<organism evidence="2 3">
    <name type="scientific">Hungatella hathewayi</name>
    <dbReference type="NCBI Taxonomy" id="154046"/>
    <lineage>
        <taxon>Bacteria</taxon>
        <taxon>Bacillati</taxon>
        <taxon>Bacillota</taxon>
        <taxon>Clostridia</taxon>
        <taxon>Lachnospirales</taxon>
        <taxon>Lachnospiraceae</taxon>
        <taxon>Hungatella</taxon>
    </lineage>
</organism>
<protein>
    <submittedName>
        <fullName evidence="2">Uroporphyrinogen III decarboxylase</fullName>
    </submittedName>
</protein>
<accession>A0AAW9WE92</accession>
<sequence length="346" mass="39106">MTLPRLGRSCFFNRRLWKGQVMNRRERITAVFKGEKPDRTPMGFWMHFPTEQHHGEEALAAHLKYFEETKTDICKVMNENLYPVQHPIMEAADWADVKACGRNHPFIRSQVELVKRIVDSTADDTPVIATVHGIVASASHALMQCSRYDKVGRYAQLYHLRTNPDSVYSAYQAIAESLTILAEECIAAGADGIYYAALGGERDGFTAEEHARYIAPLEEQLMREIDHAPIGNILHMCKPLVDLERYVDYPCEAVNWGILESGVKLFEGRKLFPGKVIMGGMDDGSQILISGSPEELEREVHNILAENDYPGFILASDCTLPGNLPYERIRMMEKACETYRGGSYEL</sequence>
<dbReference type="AlphaFoldDB" id="A0AAW9WE92"/>
<proteinExistence type="predicted"/>
<dbReference type="Gene3D" id="3.20.20.210">
    <property type="match status" value="1"/>
</dbReference>
<dbReference type="EMBL" id="WNME01000004">
    <property type="protein sequence ID" value="MUB63069.1"/>
    <property type="molecule type" value="Genomic_DNA"/>
</dbReference>
<dbReference type="SUPFAM" id="SSF51726">
    <property type="entry name" value="UROD/MetE-like"/>
    <property type="match status" value="1"/>
</dbReference>
<gene>
    <name evidence="2" type="ORF">GNE07_08345</name>
</gene>
<dbReference type="GO" id="GO:0004853">
    <property type="term" value="F:uroporphyrinogen decarboxylase activity"/>
    <property type="evidence" value="ECO:0007669"/>
    <property type="project" value="InterPro"/>
</dbReference>
<dbReference type="PANTHER" id="PTHR47099">
    <property type="entry name" value="METHYLCOBAMIDE:COM METHYLTRANSFERASE MTBA"/>
    <property type="match status" value="1"/>
</dbReference>
<evidence type="ECO:0000313" key="2">
    <source>
        <dbReference type="EMBL" id="MUB63069.1"/>
    </source>
</evidence>
<reference evidence="2 3" key="1">
    <citation type="submission" date="2019-09" db="EMBL/GenBank/DDBJ databases">
        <title>Draft genome sequencing of Hungatella hathewayi 123Y-2.</title>
        <authorList>
            <person name="Lv Q."/>
            <person name="Li S."/>
        </authorList>
    </citation>
    <scope>NUCLEOTIDE SEQUENCE [LARGE SCALE GENOMIC DNA]</scope>
    <source>
        <strain evidence="2 3">123Y-2</strain>
    </source>
</reference>
<dbReference type="InterPro" id="IPR038071">
    <property type="entry name" value="UROD/MetE-like_sf"/>
</dbReference>
<name>A0AAW9WE92_9FIRM</name>
<dbReference type="GO" id="GO:0006779">
    <property type="term" value="P:porphyrin-containing compound biosynthetic process"/>
    <property type="evidence" value="ECO:0007669"/>
    <property type="project" value="InterPro"/>
</dbReference>
<dbReference type="InterPro" id="IPR000257">
    <property type="entry name" value="Uroporphyrinogen_deCOase"/>
</dbReference>
<evidence type="ECO:0000313" key="3">
    <source>
        <dbReference type="Proteomes" id="UP000434223"/>
    </source>
</evidence>
<dbReference type="PANTHER" id="PTHR47099:SF1">
    <property type="entry name" value="METHYLCOBAMIDE:COM METHYLTRANSFERASE MTBA"/>
    <property type="match status" value="1"/>
</dbReference>
<comment type="caution">
    <text evidence="2">The sequence shown here is derived from an EMBL/GenBank/DDBJ whole genome shotgun (WGS) entry which is preliminary data.</text>
</comment>
<evidence type="ECO:0000259" key="1">
    <source>
        <dbReference type="Pfam" id="PF01208"/>
    </source>
</evidence>
<feature type="domain" description="Uroporphyrinogen decarboxylase (URO-D)" evidence="1">
    <location>
        <begin position="84"/>
        <end position="339"/>
    </location>
</feature>
<dbReference type="InterPro" id="IPR052024">
    <property type="entry name" value="Methanogen_methyltrans"/>
</dbReference>
<dbReference type="Pfam" id="PF01208">
    <property type="entry name" value="URO-D"/>
    <property type="match status" value="1"/>
</dbReference>
<dbReference type="Proteomes" id="UP000434223">
    <property type="component" value="Unassembled WGS sequence"/>
</dbReference>